<evidence type="ECO:0000313" key="2">
    <source>
        <dbReference type="Proteomes" id="UP000033636"/>
    </source>
</evidence>
<evidence type="ECO:0000313" key="1">
    <source>
        <dbReference type="EMBL" id="MFB6490137.1"/>
    </source>
</evidence>
<proteinExistence type="predicted"/>
<name>A0ACC6UZ99_9CREN</name>
<reference evidence="1" key="1">
    <citation type="submission" date="2024-07" db="EMBL/GenBank/DDBJ databases">
        <title>Metagenome and Metagenome-Assembled Genomes of Archaea from a hot spring from the geothermal field of Los Azufres, Mexico.</title>
        <authorList>
            <person name="Marin-Paredes R."/>
            <person name="Martinez-Romero E."/>
            <person name="Servin-Garciduenas L.E."/>
        </authorList>
    </citation>
    <scope>NUCLEOTIDE SEQUENCE</scope>
</reference>
<dbReference type="Proteomes" id="UP000033636">
    <property type="component" value="Unassembled WGS sequence"/>
</dbReference>
<gene>
    <name evidence="1" type="ORF">TU35_002630</name>
</gene>
<sequence length="209" mass="22225">MYRRHAYIAAALYAAFAVIAAAVLAAGEGWSAPALLAIYDRPPALSAVLVPISIDDYGRALFWIPAALALWLAGGRYRATADVMIASFAISVVVGEALKHAFYVPRPFLVLDISPLVHEAADSSFPSGHALIVGTGAVAAAELPWYVSIPLIAEALLVSWGRLYIGAHWPVDVIAGWILAAANVELARATALPSLVDKIMSAIFRPLRR</sequence>
<dbReference type="EMBL" id="JZWT02000005">
    <property type="protein sequence ID" value="MFB6490137.1"/>
    <property type="molecule type" value="Genomic_DNA"/>
</dbReference>
<protein>
    <submittedName>
        <fullName evidence="1">Phosphatase PAP2 family protein</fullName>
    </submittedName>
</protein>
<accession>A0ACC6UZ99</accession>
<organism evidence="1 2">
    <name type="scientific">Thermoproteus sp. AZ2</name>
    <dbReference type="NCBI Taxonomy" id="1609232"/>
    <lineage>
        <taxon>Archaea</taxon>
        <taxon>Thermoproteota</taxon>
        <taxon>Thermoprotei</taxon>
        <taxon>Thermoproteales</taxon>
        <taxon>Thermoproteaceae</taxon>
        <taxon>Thermoproteus</taxon>
    </lineage>
</organism>
<comment type="caution">
    <text evidence="1">The sequence shown here is derived from an EMBL/GenBank/DDBJ whole genome shotgun (WGS) entry which is preliminary data.</text>
</comment>